<dbReference type="SUPFAM" id="SSF52266">
    <property type="entry name" value="SGNH hydrolase"/>
    <property type="match status" value="1"/>
</dbReference>
<name>A0AAP0GJ63_9ASTR</name>
<dbReference type="EMBL" id="JBCNJP010000027">
    <property type="protein sequence ID" value="KAK9051301.1"/>
    <property type="molecule type" value="Genomic_DNA"/>
</dbReference>
<dbReference type="AlphaFoldDB" id="A0AAP0GJ63"/>
<protein>
    <submittedName>
        <fullName evidence="6">Uncharacterized protein</fullName>
    </submittedName>
</protein>
<gene>
    <name evidence="6" type="ORF">SSX86_027928</name>
</gene>
<evidence type="ECO:0000256" key="3">
    <source>
        <dbReference type="ARBA" id="ARBA00022801"/>
    </source>
</evidence>
<dbReference type="InterPro" id="IPR036514">
    <property type="entry name" value="SGNH_hydro_sf"/>
</dbReference>
<dbReference type="PANTHER" id="PTHR22835:SF631">
    <property type="entry name" value="SINAPINE ESTERASE"/>
    <property type="match status" value="1"/>
</dbReference>
<dbReference type="Gene3D" id="3.40.50.1110">
    <property type="entry name" value="SGNH hydrolase"/>
    <property type="match status" value="1"/>
</dbReference>
<feature type="chain" id="PRO_5042868035" evidence="5">
    <location>
        <begin position="25"/>
        <end position="382"/>
    </location>
</feature>
<dbReference type="Pfam" id="PF00657">
    <property type="entry name" value="Lipase_GDSL"/>
    <property type="match status" value="1"/>
</dbReference>
<dbReference type="Proteomes" id="UP001408789">
    <property type="component" value="Unassembled WGS sequence"/>
</dbReference>
<keyword evidence="7" id="KW-1185">Reference proteome</keyword>
<evidence type="ECO:0000313" key="7">
    <source>
        <dbReference type="Proteomes" id="UP001408789"/>
    </source>
</evidence>
<dbReference type="GO" id="GO:0016788">
    <property type="term" value="F:hydrolase activity, acting on ester bonds"/>
    <property type="evidence" value="ECO:0007669"/>
    <property type="project" value="InterPro"/>
</dbReference>
<evidence type="ECO:0000256" key="1">
    <source>
        <dbReference type="ARBA" id="ARBA00008668"/>
    </source>
</evidence>
<evidence type="ECO:0000256" key="5">
    <source>
        <dbReference type="SAM" id="SignalP"/>
    </source>
</evidence>
<evidence type="ECO:0000313" key="6">
    <source>
        <dbReference type="EMBL" id="KAK9051301.1"/>
    </source>
</evidence>
<feature type="signal peptide" evidence="5">
    <location>
        <begin position="1"/>
        <end position="24"/>
    </location>
</feature>
<dbReference type="CDD" id="cd01837">
    <property type="entry name" value="SGNH_plant_lipase_like"/>
    <property type="match status" value="1"/>
</dbReference>
<comment type="caution">
    <text evidence="6">The sequence shown here is derived from an EMBL/GenBank/DDBJ whole genome shotgun (WGS) entry which is preliminary data.</text>
</comment>
<accession>A0AAP0GJ63</accession>
<dbReference type="InterPro" id="IPR001087">
    <property type="entry name" value="GDSL"/>
</dbReference>
<dbReference type="PANTHER" id="PTHR22835">
    <property type="entry name" value="ZINC FINGER FYVE DOMAIN CONTAINING PROTEIN"/>
    <property type="match status" value="1"/>
</dbReference>
<dbReference type="InterPro" id="IPR035669">
    <property type="entry name" value="SGNH_plant_lipase-like"/>
</dbReference>
<keyword evidence="3" id="KW-0378">Hydrolase</keyword>
<proteinExistence type="inferred from homology"/>
<keyword evidence="4" id="KW-0325">Glycoprotein</keyword>
<sequence>MASSSNSILFTSFFIVLCCDNVSANGCYQSIISFGDSISDTGNRQQLGTMYPDIGFDCAPPCSHDGRCSNGRLIVDFLAESLGLPLITSYMNGKGNDGLVAGTNYAVSGASTLDSSFLKAGWSGNDVINASLGVQLAWFKQSLPSMCGNTSDCRDYIGRSLIILGPFGSNDYNHMLTGGKVIDEVKPYVRLVVDVIISAVNELIEMGAKTIIVPGNFPWGCFPSVLTMYASDGDEYDPTTSCLIKFNEFVEYHNTMLQTKLNQTRELSPNATIIYADNYKATMQIYLSPDEYGFTNSELLKACYGGGGPFNFNLSIKCGDPSMTMCDEPDTHVSWDGIHFTEATYKLVAKNLFQGPYTRPEFYSLCPMPSAPQMEVGLSSSM</sequence>
<evidence type="ECO:0000256" key="4">
    <source>
        <dbReference type="ARBA" id="ARBA00023180"/>
    </source>
</evidence>
<comment type="similarity">
    <text evidence="1">Belongs to the 'GDSL' lipolytic enzyme family.</text>
</comment>
<organism evidence="6 7">
    <name type="scientific">Deinandra increscens subsp. villosa</name>
    <dbReference type="NCBI Taxonomy" id="3103831"/>
    <lineage>
        <taxon>Eukaryota</taxon>
        <taxon>Viridiplantae</taxon>
        <taxon>Streptophyta</taxon>
        <taxon>Embryophyta</taxon>
        <taxon>Tracheophyta</taxon>
        <taxon>Spermatophyta</taxon>
        <taxon>Magnoliopsida</taxon>
        <taxon>eudicotyledons</taxon>
        <taxon>Gunneridae</taxon>
        <taxon>Pentapetalae</taxon>
        <taxon>asterids</taxon>
        <taxon>campanulids</taxon>
        <taxon>Asterales</taxon>
        <taxon>Asteraceae</taxon>
        <taxon>Asteroideae</taxon>
        <taxon>Heliantheae alliance</taxon>
        <taxon>Madieae</taxon>
        <taxon>Madiinae</taxon>
        <taxon>Deinandra</taxon>
    </lineage>
</organism>
<keyword evidence="2 5" id="KW-0732">Signal</keyword>
<reference evidence="6 7" key="1">
    <citation type="submission" date="2024-04" db="EMBL/GenBank/DDBJ databases">
        <title>The reference genome of an endangered Asteraceae, Deinandra increscens subsp. villosa, native to the Central Coast of California.</title>
        <authorList>
            <person name="Guilliams M."/>
            <person name="Hasenstab-Lehman K."/>
            <person name="Meyer R."/>
            <person name="Mcevoy S."/>
        </authorList>
    </citation>
    <scope>NUCLEOTIDE SEQUENCE [LARGE SCALE GENOMIC DNA]</scope>
    <source>
        <tissue evidence="6">Leaf</tissue>
    </source>
</reference>
<evidence type="ECO:0000256" key="2">
    <source>
        <dbReference type="ARBA" id="ARBA00022729"/>
    </source>
</evidence>